<dbReference type="Proteomes" id="UP000085678">
    <property type="component" value="Unplaced"/>
</dbReference>
<evidence type="ECO:0000313" key="5">
    <source>
        <dbReference type="Proteomes" id="UP000085678"/>
    </source>
</evidence>
<dbReference type="InterPro" id="IPR014352">
    <property type="entry name" value="FERM/acyl-CoA-bd_prot_sf"/>
</dbReference>
<protein>
    <submittedName>
        <fullName evidence="6">Enoyl-CoA delta isomerase 2, mitochondrial isoform X1</fullName>
    </submittedName>
</protein>
<dbReference type="InterPro" id="IPR014748">
    <property type="entry name" value="Enoyl-CoA_hydra_C"/>
</dbReference>
<accession>A0A1S3J4Q7</accession>
<dbReference type="Gene3D" id="3.90.226.10">
    <property type="entry name" value="2-enoyl-CoA Hydratase, Chain A, domain 1"/>
    <property type="match status" value="1"/>
</dbReference>
<dbReference type="FunFam" id="3.90.226.10:FF:000084">
    <property type="entry name" value="Enoyl-CoA delta isomerase 2, mitochondrial"/>
    <property type="match status" value="1"/>
</dbReference>
<feature type="domain" description="ACB" evidence="4">
    <location>
        <begin position="40"/>
        <end position="125"/>
    </location>
</feature>
<keyword evidence="3 6" id="KW-0413">Isomerase</keyword>
<dbReference type="FunCoup" id="A0A1S3J4Q7">
    <property type="interactions" value="802"/>
</dbReference>
<dbReference type="PANTHER" id="PTHR43684:SF1">
    <property type="entry name" value="ENOYL-COA DELTA ISOMERASE 2"/>
    <property type="match status" value="1"/>
</dbReference>
<evidence type="ECO:0000256" key="2">
    <source>
        <dbReference type="ARBA" id="ARBA00023140"/>
    </source>
</evidence>
<dbReference type="CDD" id="cd00435">
    <property type="entry name" value="ACBP"/>
    <property type="match status" value="1"/>
</dbReference>
<evidence type="ECO:0000259" key="4">
    <source>
        <dbReference type="PROSITE" id="PS51228"/>
    </source>
</evidence>
<keyword evidence="5" id="KW-1185">Reference proteome</keyword>
<dbReference type="InParanoid" id="A0A1S3J4Q7"/>
<dbReference type="GO" id="GO:0004165">
    <property type="term" value="F:delta(3)-delta(2)-enoyl-CoA isomerase activity"/>
    <property type="evidence" value="ECO:0007669"/>
    <property type="project" value="UniProtKB-ARBA"/>
</dbReference>
<dbReference type="InterPro" id="IPR022408">
    <property type="entry name" value="Acyl-CoA-binding_prot_CS"/>
</dbReference>
<dbReference type="InterPro" id="IPR000582">
    <property type="entry name" value="Acyl-CoA-binding_protein"/>
</dbReference>
<dbReference type="OrthoDB" id="409763at2759"/>
<keyword evidence="2" id="KW-0576">Peroxisome</keyword>
<dbReference type="PANTHER" id="PTHR43684">
    <property type="match status" value="1"/>
</dbReference>
<dbReference type="Pfam" id="PF00887">
    <property type="entry name" value="ACBP"/>
    <property type="match status" value="1"/>
</dbReference>
<dbReference type="GO" id="GO:0000062">
    <property type="term" value="F:fatty-acyl-CoA binding"/>
    <property type="evidence" value="ECO:0007669"/>
    <property type="project" value="InterPro"/>
</dbReference>
<dbReference type="PROSITE" id="PS51228">
    <property type="entry name" value="ACB_2"/>
    <property type="match status" value="1"/>
</dbReference>
<reference evidence="6" key="1">
    <citation type="submission" date="2025-08" db="UniProtKB">
        <authorList>
            <consortium name="RefSeq"/>
        </authorList>
    </citation>
    <scope>IDENTIFICATION</scope>
    <source>
        <tissue evidence="6">Gonads</tissue>
    </source>
</reference>
<sequence>MAGSSLRVLLRARCLDTKWYAVQPQTAIRTFFCSGCRMGLDEDFVSAKERLNALKEDPGNEVKLQIYALFKQATVGKCNTPKPGMMDFVGKYKWEAWNTLGDMSQDEAKSKYIEVVQGLAAAEGATSPQVADTESAGTGKYKELTVHRDGKMFVITLNRPKKKNAINYQMYEEWGLALAEAAESDATIAVVTGAGDYYCSGNDLSNFMNIPPDGIAAMAEEGGRILKKFVSAFIDFPKPLLAAVNGPAVGVSVTVLGLFDIVYTTDTATFHTPFSALGQSPEGCSSLTFPQIMGTAKANEMLLFNRKLTAAEAMERGLVTEVFPDHSFQTEVWTRLREMAKLPPVSLRTSKGLIRDVDRAALHATNQRECDLLVDRWQSDECMNAIMNFFQQKAKL</sequence>
<evidence type="ECO:0000256" key="1">
    <source>
        <dbReference type="ARBA" id="ARBA00004275"/>
    </source>
</evidence>
<name>A0A1S3J4Q7_LINAN</name>
<dbReference type="InterPro" id="IPR029045">
    <property type="entry name" value="ClpP/crotonase-like_dom_sf"/>
</dbReference>
<dbReference type="SUPFAM" id="SSF47027">
    <property type="entry name" value="Acyl-CoA binding protein"/>
    <property type="match status" value="1"/>
</dbReference>
<organism evidence="5 6">
    <name type="scientific">Lingula anatina</name>
    <name type="common">Brachiopod</name>
    <name type="synonym">Lingula unguis</name>
    <dbReference type="NCBI Taxonomy" id="7574"/>
    <lineage>
        <taxon>Eukaryota</taxon>
        <taxon>Metazoa</taxon>
        <taxon>Spiralia</taxon>
        <taxon>Lophotrochozoa</taxon>
        <taxon>Brachiopoda</taxon>
        <taxon>Linguliformea</taxon>
        <taxon>Lingulata</taxon>
        <taxon>Lingulida</taxon>
        <taxon>Linguloidea</taxon>
        <taxon>Lingulidae</taxon>
        <taxon>Lingula</taxon>
    </lineage>
</organism>
<dbReference type="KEGG" id="lak:106169764"/>
<dbReference type="STRING" id="7574.A0A1S3J4Q7"/>
<gene>
    <name evidence="6" type="primary">LOC106169764</name>
</gene>
<dbReference type="GO" id="GO:0005777">
    <property type="term" value="C:peroxisome"/>
    <property type="evidence" value="ECO:0007669"/>
    <property type="project" value="UniProtKB-SubCell"/>
</dbReference>
<dbReference type="Pfam" id="PF00378">
    <property type="entry name" value="ECH_1"/>
    <property type="match status" value="1"/>
</dbReference>
<dbReference type="InterPro" id="IPR001753">
    <property type="entry name" value="Enoyl-CoA_hydra/iso"/>
</dbReference>
<dbReference type="SUPFAM" id="SSF52096">
    <property type="entry name" value="ClpP/crotonase"/>
    <property type="match status" value="1"/>
</dbReference>
<dbReference type="CDD" id="cd06558">
    <property type="entry name" value="crotonase-like"/>
    <property type="match status" value="1"/>
</dbReference>
<dbReference type="InterPro" id="IPR035984">
    <property type="entry name" value="Acyl-CoA-binding_sf"/>
</dbReference>
<dbReference type="Gene3D" id="1.10.12.10">
    <property type="entry name" value="Lyase 2-enoyl-coa Hydratase, Chain A, domain 2"/>
    <property type="match status" value="1"/>
</dbReference>
<proteinExistence type="predicted"/>
<dbReference type="AlphaFoldDB" id="A0A1S3J4Q7"/>
<evidence type="ECO:0000256" key="3">
    <source>
        <dbReference type="ARBA" id="ARBA00023235"/>
    </source>
</evidence>
<comment type="subcellular location">
    <subcellularLocation>
        <location evidence="1">Peroxisome</location>
    </subcellularLocation>
</comment>
<dbReference type="InterPro" id="IPR051053">
    <property type="entry name" value="ECH/Chromodomain_protein"/>
</dbReference>
<evidence type="ECO:0000313" key="6">
    <source>
        <dbReference type="RefSeq" id="XP_013404824.1"/>
    </source>
</evidence>
<dbReference type="PROSITE" id="PS00880">
    <property type="entry name" value="ACB_1"/>
    <property type="match status" value="1"/>
</dbReference>
<dbReference type="RefSeq" id="XP_013404824.1">
    <property type="nucleotide sequence ID" value="XM_013549370.2"/>
</dbReference>
<dbReference type="GeneID" id="106169764"/>
<dbReference type="PRINTS" id="PR00689">
    <property type="entry name" value="ACOABINDINGP"/>
</dbReference>
<dbReference type="Gene3D" id="1.20.80.10">
    <property type="match status" value="1"/>
</dbReference>